<gene>
    <name evidence="1" type="ORF">CROQUDRAFT_45813</name>
</gene>
<reference evidence="1" key="1">
    <citation type="submission" date="2013-11" db="EMBL/GenBank/DDBJ databases">
        <title>Genome sequence of the fusiform rust pathogen reveals effectors for host alternation and coevolution with pine.</title>
        <authorList>
            <consortium name="DOE Joint Genome Institute"/>
            <person name="Smith K."/>
            <person name="Pendleton A."/>
            <person name="Kubisiak T."/>
            <person name="Anderson C."/>
            <person name="Salamov A."/>
            <person name="Aerts A."/>
            <person name="Riley R."/>
            <person name="Clum A."/>
            <person name="Lindquist E."/>
            <person name="Ence D."/>
            <person name="Campbell M."/>
            <person name="Kronenberg Z."/>
            <person name="Feau N."/>
            <person name="Dhillon B."/>
            <person name="Hamelin R."/>
            <person name="Burleigh J."/>
            <person name="Smith J."/>
            <person name="Yandell M."/>
            <person name="Nelson C."/>
            <person name="Grigoriev I."/>
            <person name="Davis J."/>
        </authorList>
    </citation>
    <scope>NUCLEOTIDE SEQUENCE</scope>
    <source>
        <strain evidence="1">G11</strain>
    </source>
</reference>
<accession>A0A9P6NEN1</accession>
<proteinExistence type="predicted"/>
<comment type="caution">
    <text evidence="1">The sequence shown here is derived from an EMBL/GenBank/DDBJ whole genome shotgun (WGS) entry which is preliminary data.</text>
</comment>
<keyword evidence="2" id="KW-1185">Reference proteome</keyword>
<evidence type="ECO:0000313" key="1">
    <source>
        <dbReference type="EMBL" id="KAG0145410.1"/>
    </source>
</evidence>
<evidence type="ECO:0000313" key="2">
    <source>
        <dbReference type="Proteomes" id="UP000886653"/>
    </source>
</evidence>
<name>A0A9P6NEN1_9BASI</name>
<sequence>RFITNANRANPNALWKAIGKHYQSTEASNQARIFMNYLCIVYVNLPQYITDTRQGIANLLACDCQTKIDDINYCSNGIHNPNTKHSRDDCYQLHPEK</sequence>
<dbReference type="OrthoDB" id="2496969at2759"/>
<feature type="non-terminal residue" evidence="1">
    <location>
        <position position="1"/>
    </location>
</feature>
<organism evidence="1 2">
    <name type="scientific">Cronartium quercuum f. sp. fusiforme G11</name>
    <dbReference type="NCBI Taxonomy" id="708437"/>
    <lineage>
        <taxon>Eukaryota</taxon>
        <taxon>Fungi</taxon>
        <taxon>Dikarya</taxon>
        <taxon>Basidiomycota</taxon>
        <taxon>Pucciniomycotina</taxon>
        <taxon>Pucciniomycetes</taxon>
        <taxon>Pucciniales</taxon>
        <taxon>Coleosporiaceae</taxon>
        <taxon>Cronartium</taxon>
    </lineage>
</organism>
<protein>
    <submittedName>
        <fullName evidence="1">Uncharacterized protein</fullName>
    </submittedName>
</protein>
<dbReference type="Proteomes" id="UP000886653">
    <property type="component" value="Unassembled WGS sequence"/>
</dbReference>
<dbReference type="EMBL" id="MU167277">
    <property type="protein sequence ID" value="KAG0145410.1"/>
    <property type="molecule type" value="Genomic_DNA"/>
</dbReference>
<dbReference type="AlphaFoldDB" id="A0A9P6NEN1"/>